<dbReference type="Pfam" id="PF13444">
    <property type="entry name" value="Acetyltransf_5"/>
    <property type="match status" value="1"/>
</dbReference>
<evidence type="ECO:0008006" key="3">
    <source>
        <dbReference type="Google" id="ProtNLM"/>
    </source>
</evidence>
<evidence type="ECO:0000313" key="2">
    <source>
        <dbReference type="Proteomes" id="UP000015455"/>
    </source>
</evidence>
<dbReference type="RefSeq" id="WP_021249459.1">
    <property type="nucleotide sequence ID" value="NZ_ATJV01000056.1"/>
</dbReference>
<proteinExistence type="predicted"/>
<protein>
    <recommendedName>
        <fullName evidence="3">PEP-CTERM/exosortase system-associated acyltransferase</fullName>
    </recommendedName>
</protein>
<dbReference type="Proteomes" id="UP000015455">
    <property type="component" value="Unassembled WGS sequence"/>
</dbReference>
<keyword evidence="2" id="KW-1185">Reference proteome</keyword>
<dbReference type="InterPro" id="IPR022484">
    <property type="entry name" value="PEP-CTERM/exosrtase_acylTfrase"/>
</dbReference>
<dbReference type="eggNOG" id="COG3916">
    <property type="taxonomic scope" value="Bacteria"/>
</dbReference>
<dbReference type="OrthoDB" id="582214at2"/>
<dbReference type="Gene3D" id="3.40.630.30">
    <property type="match status" value="1"/>
</dbReference>
<dbReference type="InterPro" id="IPR016181">
    <property type="entry name" value="Acyl_CoA_acyltransferase"/>
</dbReference>
<evidence type="ECO:0000313" key="1">
    <source>
        <dbReference type="EMBL" id="EPZ15481.1"/>
    </source>
</evidence>
<dbReference type="PATRIC" id="fig|1348657.5.peg.2037"/>
<reference evidence="1 2" key="1">
    <citation type="submission" date="2013-06" db="EMBL/GenBank/DDBJ databases">
        <title>Draft genome sequence of Thauera terpenica.</title>
        <authorList>
            <person name="Liu B."/>
            <person name="Frostegard A.H."/>
            <person name="Shapleigh J.P."/>
        </authorList>
    </citation>
    <scope>NUCLEOTIDE SEQUENCE [LARGE SCALE GENOMIC DNA]</scope>
    <source>
        <strain evidence="1 2">58Eu</strain>
    </source>
</reference>
<comment type="caution">
    <text evidence="1">The sequence shown here is derived from an EMBL/GenBank/DDBJ whole genome shotgun (WGS) entry which is preliminary data.</text>
</comment>
<dbReference type="EMBL" id="ATJV01000056">
    <property type="protein sequence ID" value="EPZ15481.1"/>
    <property type="molecule type" value="Genomic_DNA"/>
</dbReference>
<organism evidence="1 2">
    <name type="scientific">Thauera terpenica 58Eu</name>
    <dbReference type="NCBI Taxonomy" id="1348657"/>
    <lineage>
        <taxon>Bacteria</taxon>
        <taxon>Pseudomonadati</taxon>
        <taxon>Pseudomonadota</taxon>
        <taxon>Betaproteobacteria</taxon>
        <taxon>Rhodocyclales</taxon>
        <taxon>Zoogloeaceae</taxon>
        <taxon>Thauera</taxon>
    </lineage>
</organism>
<dbReference type="AlphaFoldDB" id="S9ZLG8"/>
<dbReference type="SUPFAM" id="SSF55729">
    <property type="entry name" value="Acyl-CoA N-acyltransferases (Nat)"/>
    <property type="match status" value="1"/>
</dbReference>
<dbReference type="STRING" id="1348657.M622_15830"/>
<dbReference type="NCBIfam" id="TIGR03694">
    <property type="entry name" value="exosort_acyl"/>
    <property type="match status" value="1"/>
</dbReference>
<accession>S9ZLG8</accession>
<sequence length="251" mass="28473">MSIIEPINLGTGFKKYFNICAATTDALLGDVFHIRHEVYCENLKFEALRPDRRETDHYDAHSVHCLLRKVDEPFDSVGCTRLVLTNPEQPEELLPFEKTCGALLDRSIVDPSRLARGRIAEISRLAVRGQYRRRKGEEHEQAPINSSDFSTGAQPRFPYIPTSLLLGAVALAERQQIETVFVLTEPRLAAHFAKLGVEVIQIGAPISHRGTRVPSMMRTEEIIRNMRSLLLPLWRVVREEIGKSFDEQAKT</sequence>
<gene>
    <name evidence="1" type="ORF">M622_15830</name>
</gene>
<name>S9ZLG8_9RHOO</name>